<gene>
    <name evidence="1" type="ORF">HPBE_LOCUS26003</name>
</gene>
<evidence type="ECO:0000313" key="1">
    <source>
        <dbReference type="EMBL" id="VDP55162.1"/>
    </source>
</evidence>
<dbReference type="WBParaSite" id="HPBE_0002600401-mRNA-1">
    <property type="protein sequence ID" value="HPBE_0002600401-mRNA-1"/>
    <property type="gene ID" value="HPBE_0002600401"/>
</dbReference>
<dbReference type="AlphaFoldDB" id="A0A183GTI4"/>
<dbReference type="EMBL" id="UZAH01039004">
    <property type="protein sequence ID" value="VDP55162.1"/>
    <property type="molecule type" value="Genomic_DNA"/>
</dbReference>
<evidence type="ECO:0000313" key="2">
    <source>
        <dbReference type="Proteomes" id="UP000050761"/>
    </source>
</evidence>
<sequence>MEEEYKQLRLDMINGAQDRPLQNYKRGCDWLKDILLFNERLKHIRAETRTLWEIYDSLIEANWASTSDNHRFVRKQRSDERPISRTMRSAVYTSEINHWKYRAYEFYSLLTRFCDEGV</sequence>
<reference evidence="3" key="2">
    <citation type="submission" date="2019-09" db="UniProtKB">
        <authorList>
            <consortium name="WormBaseParasite"/>
        </authorList>
    </citation>
    <scope>IDENTIFICATION</scope>
</reference>
<accession>A0A183GTI4</accession>
<name>A0A183GTI4_HELPZ</name>
<accession>A0A3P8DTW2</accession>
<keyword evidence="2" id="KW-1185">Reference proteome</keyword>
<organism evidence="2 3">
    <name type="scientific">Heligmosomoides polygyrus</name>
    <name type="common">Parasitic roundworm</name>
    <dbReference type="NCBI Taxonomy" id="6339"/>
    <lineage>
        <taxon>Eukaryota</taxon>
        <taxon>Metazoa</taxon>
        <taxon>Ecdysozoa</taxon>
        <taxon>Nematoda</taxon>
        <taxon>Chromadorea</taxon>
        <taxon>Rhabditida</taxon>
        <taxon>Rhabditina</taxon>
        <taxon>Rhabditomorpha</taxon>
        <taxon>Strongyloidea</taxon>
        <taxon>Heligmosomidae</taxon>
        <taxon>Heligmosomoides</taxon>
    </lineage>
</organism>
<proteinExistence type="predicted"/>
<reference evidence="1 2" key="1">
    <citation type="submission" date="2018-11" db="EMBL/GenBank/DDBJ databases">
        <authorList>
            <consortium name="Pathogen Informatics"/>
        </authorList>
    </citation>
    <scope>NUCLEOTIDE SEQUENCE [LARGE SCALE GENOMIC DNA]</scope>
</reference>
<protein>
    <submittedName>
        <fullName evidence="1 3">Uncharacterized protein</fullName>
    </submittedName>
</protein>
<evidence type="ECO:0000313" key="3">
    <source>
        <dbReference type="WBParaSite" id="HPBE_0002600401-mRNA-1"/>
    </source>
</evidence>
<dbReference type="Proteomes" id="UP000050761">
    <property type="component" value="Unassembled WGS sequence"/>
</dbReference>